<sequence length="504" mass="52292">MTSDQGTQPTPAADATGGAAPVVPDTTPAQLEHALAAAAAAAPAFGAAEPAVRARWIRAVADALDAASGDLVPIAMRESSLPEARLTGEVARSTGQLRMFADVLEEGSLLDVIIDTNDPQAKPVPRPDLRRVLVPLGPVLVFAASNFPFAFSVCGGDTASALAAGCPVIVKAHPGHPELSARTAEVMIQALKEAGAPDGTFGVISGFDVGVTALKDPRITAAGFTGSVPAGKALHEIAVTRPEPIPFYGELGSLNPVFVTQAAVDARGKEIATGYVGSFTLGVGQFCTKPGLLFVPSGHGLQDELTAAVGGVAEAKMLNDRIKEGFTSGLDRLEKVDGVRVWSSGAATLLQTTVPELLARRDEVLEECFGPVSIVVEYQDRGELVQALEAFEGNLTATLHAEDSDAELARELLPKLTARAGRVLWNGWPTGVAVSWAQHHGGPFPSTVGSIHTSVGVTAARRFQRPVAYQDAPDAVLPDVLKDSNPAGIARRVNGTVTTGEVSR</sequence>
<dbReference type="Proteomes" id="UP000316298">
    <property type="component" value="Unassembled WGS sequence"/>
</dbReference>
<feature type="compositionally biased region" description="Low complexity" evidence="2">
    <location>
        <begin position="1"/>
        <end position="21"/>
    </location>
</feature>
<dbReference type="InterPro" id="IPR016161">
    <property type="entry name" value="Ald_DH/histidinol_DH"/>
</dbReference>
<protein>
    <submittedName>
        <fullName evidence="4">NADP-dependent aldehyde dehydrogenase</fullName>
    </submittedName>
</protein>
<accession>A0A542ESZ5</accession>
<dbReference type="OrthoDB" id="9770537at2"/>
<evidence type="ECO:0000256" key="1">
    <source>
        <dbReference type="ARBA" id="ARBA00023002"/>
    </source>
</evidence>
<organism evidence="4 5">
    <name type="scientific">Kribbella jejuensis</name>
    <dbReference type="NCBI Taxonomy" id="236068"/>
    <lineage>
        <taxon>Bacteria</taxon>
        <taxon>Bacillati</taxon>
        <taxon>Actinomycetota</taxon>
        <taxon>Actinomycetes</taxon>
        <taxon>Propionibacteriales</taxon>
        <taxon>Kribbellaceae</taxon>
        <taxon>Kribbella</taxon>
    </lineage>
</organism>
<comment type="caution">
    <text evidence="4">The sequence shown here is derived from an EMBL/GenBank/DDBJ whole genome shotgun (WGS) entry which is preliminary data.</text>
</comment>
<evidence type="ECO:0000259" key="3">
    <source>
        <dbReference type="Pfam" id="PF00171"/>
    </source>
</evidence>
<dbReference type="CDD" id="cd07129">
    <property type="entry name" value="ALDH_KGSADH"/>
    <property type="match status" value="1"/>
</dbReference>
<dbReference type="Gene3D" id="3.40.309.10">
    <property type="entry name" value="Aldehyde Dehydrogenase, Chain A, domain 2"/>
    <property type="match status" value="1"/>
</dbReference>
<dbReference type="InterPro" id="IPR044151">
    <property type="entry name" value="ALDH_KGSADH"/>
</dbReference>
<keyword evidence="1" id="KW-0560">Oxidoreductase</keyword>
<dbReference type="Gene3D" id="3.40.605.10">
    <property type="entry name" value="Aldehyde Dehydrogenase, Chain A, domain 1"/>
    <property type="match status" value="1"/>
</dbReference>
<dbReference type="SUPFAM" id="SSF53720">
    <property type="entry name" value="ALDH-like"/>
    <property type="match status" value="1"/>
</dbReference>
<dbReference type="InterPro" id="IPR016162">
    <property type="entry name" value="Ald_DH_N"/>
</dbReference>
<evidence type="ECO:0000256" key="2">
    <source>
        <dbReference type="SAM" id="MobiDB-lite"/>
    </source>
</evidence>
<gene>
    <name evidence="4" type="ORF">FB475_2634</name>
</gene>
<dbReference type="InterPro" id="IPR016163">
    <property type="entry name" value="Ald_DH_C"/>
</dbReference>
<dbReference type="PANTHER" id="PTHR43353:SF3">
    <property type="entry name" value="ALDEHYDE DEHYDROGENASE-RELATED"/>
    <property type="match status" value="1"/>
</dbReference>
<dbReference type="RefSeq" id="WP_141855770.1">
    <property type="nucleotide sequence ID" value="NZ_BAAAKA010000028.1"/>
</dbReference>
<dbReference type="Pfam" id="PF00171">
    <property type="entry name" value="Aldedh"/>
    <property type="match status" value="1"/>
</dbReference>
<dbReference type="EMBL" id="VFMM01000001">
    <property type="protein sequence ID" value="TQJ18489.1"/>
    <property type="molecule type" value="Genomic_DNA"/>
</dbReference>
<evidence type="ECO:0000313" key="4">
    <source>
        <dbReference type="EMBL" id="TQJ18489.1"/>
    </source>
</evidence>
<keyword evidence="5" id="KW-1185">Reference proteome</keyword>
<dbReference type="GO" id="GO:0016620">
    <property type="term" value="F:oxidoreductase activity, acting on the aldehyde or oxo group of donors, NAD or NADP as acceptor"/>
    <property type="evidence" value="ECO:0007669"/>
    <property type="project" value="InterPro"/>
</dbReference>
<evidence type="ECO:0000313" key="5">
    <source>
        <dbReference type="Proteomes" id="UP000316298"/>
    </source>
</evidence>
<dbReference type="InterPro" id="IPR050740">
    <property type="entry name" value="Aldehyde_DH_Superfamily"/>
</dbReference>
<dbReference type="AlphaFoldDB" id="A0A542ESZ5"/>
<feature type="domain" description="Aldehyde dehydrogenase" evidence="3">
    <location>
        <begin position="19"/>
        <end position="314"/>
    </location>
</feature>
<feature type="region of interest" description="Disordered" evidence="2">
    <location>
        <begin position="1"/>
        <end position="25"/>
    </location>
</feature>
<dbReference type="InterPro" id="IPR015590">
    <property type="entry name" value="Aldehyde_DH_dom"/>
</dbReference>
<reference evidence="4 5" key="1">
    <citation type="submission" date="2019-06" db="EMBL/GenBank/DDBJ databases">
        <title>Sequencing the genomes of 1000 actinobacteria strains.</title>
        <authorList>
            <person name="Klenk H.-P."/>
        </authorList>
    </citation>
    <scope>NUCLEOTIDE SEQUENCE [LARGE SCALE GENOMIC DNA]</scope>
    <source>
        <strain evidence="4 5">DSM 17305</strain>
    </source>
</reference>
<dbReference type="PANTHER" id="PTHR43353">
    <property type="entry name" value="SUCCINATE-SEMIALDEHYDE DEHYDROGENASE, MITOCHONDRIAL"/>
    <property type="match status" value="1"/>
</dbReference>
<proteinExistence type="predicted"/>
<name>A0A542ESZ5_9ACTN</name>